<dbReference type="SUPFAM" id="SSF51316">
    <property type="entry name" value="Mss4-like"/>
    <property type="match status" value="1"/>
</dbReference>
<dbReference type="InterPro" id="IPR028427">
    <property type="entry name" value="Met_Sox_Rdtase_MsrB"/>
</dbReference>
<dbReference type="Proteomes" id="UP000219193">
    <property type="component" value="Unassembled WGS sequence"/>
</dbReference>
<evidence type="ECO:0000313" key="5">
    <source>
        <dbReference type="EMBL" id="SOC81250.1"/>
    </source>
</evidence>
<dbReference type="GO" id="GO:0030091">
    <property type="term" value="P:protein repair"/>
    <property type="evidence" value="ECO:0007669"/>
    <property type="project" value="InterPro"/>
</dbReference>
<dbReference type="RefSeq" id="WP_097057017.1">
    <property type="nucleotide sequence ID" value="NZ_OCMF01000004.1"/>
</dbReference>
<feature type="domain" description="MsrB" evidence="4">
    <location>
        <begin position="35"/>
        <end position="158"/>
    </location>
</feature>
<dbReference type="GO" id="GO:0033743">
    <property type="term" value="F:peptide-methionine (R)-S-oxide reductase activity"/>
    <property type="evidence" value="ECO:0007669"/>
    <property type="project" value="UniProtKB-EC"/>
</dbReference>
<evidence type="ECO:0000256" key="3">
    <source>
        <dbReference type="ARBA" id="ARBA00048488"/>
    </source>
</evidence>
<reference evidence="6" key="1">
    <citation type="submission" date="2017-09" db="EMBL/GenBank/DDBJ databases">
        <authorList>
            <person name="Varghese N."/>
            <person name="Submissions S."/>
        </authorList>
    </citation>
    <scope>NUCLEOTIDE SEQUENCE [LARGE SCALE GENOMIC DNA]</scope>
    <source>
        <strain evidence="6">CGMCC 1.12641</strain>
    </source>
</reference>
<comment type="catalytic activity">
    <reaction evidence="3">
        <text>L-methionyl-[protein] + [thioredoxin]-disulfide + H2O = L-methionyl-(R)-S-oxide-[protein] + [thioredoxin]-dithiol</text>
        <dbReference type="Rhea" id="RHEA:24164"/>
        <dbReference type="Rhea" id="RHEA-COMP:10698"/>
        <dbReference type="Rhea" id="RHEA-COMP:10700"/>
        <dbReference type="Rhea" id="RHEA-COMP:12313"/>
        <dbReference type="Rhea" id="RHEA-COMP:12314"/>
        <dbReference type="ChEBI" id="CHEBI:15377"/>
        <dbReference type="ChEBI" id="CHEBI:16044"/>
        <dbReference type="ChEBI" id="CHEBI:29950"/>
        <dbReference type="ChEBI" id="CHEBI:45764"/>
        <dbReference type="ChEBI" id="CHEBI:50058"/>
        <dbReference type="EC" id="1.8.4.12"/>
    </reaction>
</comment>
<evidence type="ECO:0000259" key="4">
    <source>
        <dbReference type="PROSITE" id="PS51790"/>
    </source>
</evidence>
<dbReference type="EMBL" id="OCMF01000004">
    <property type="protein sequence ID" value="SOC81250.1"/>
    <property type="molecule type" value="Genomic_DNA"/>
</dbReference>
<dbReference type="AlphaFoldDB" id="A0A285X7F1"/>
<dbReference type="GO" id="GO:0006979">
    <property type="term" value="P:response to oxidative stress"/>
    <property type="evidence" value="ECO:0007669"/>
    <property type="project" value="InterPro"/>
</dbReference>
<keyword evidence="2" id="KW-0560">Oxidoreductase</keyword>
<dbReference type="EC" id="1.8.4.12" evidence="1"/>
<dbReference type="NCBIfam" id="TIGR00357">
    <property type="entry name" value="peptide-methionine (R)-S-oxide reductase MsrB"/>
    <property type="match status" value="1"/>
</dbReference>
<evidence type="ECO:0000313" key="6">
    <source>
        <dbReference type="Proteomes" id="UP000219193"/>
    </source>
</evidence>
<evidence type="ECO:0000256" key="2">
    <source>
        <dbReference type="ARBA" id="ARBA00023002"/>
    </source>
</evidence>
<accession>A0A285X7F1</accession>
<dbReference type="PROSITE" id="PS51790">
    <property type="entry name" value="MSRB"/>
    <property type="match status" value="1"/>
</dbReference>
<dbReference type="Pfam" id="PF01641">
    <property type="entry name" value="SelR"/>
    <property type="match status" value="1"/>
</dbReference>
<dbReference type="PANTHER" id="PTHR10173:SF57">
    <property type="entry name" value="PEPTIDE-METHIONINE (R)-S-OXIDE REDUCTASE"/>
    <property type="match status" value="1"/>
</dbReference>
<dbReference type="PANTHER" id="PTHR10173">
    <property type="entry name" value="METHIONINE SULFOXIDE REDUCTASE"/>
    <property type="match status" value="1"/>
</dbReference>
<dbReference type="Gene3D" id="2.170.150.20">
    <property type="entry name" value="Peptide methionine sulfoxide reductase"/>
    <property type="match status" value="1"/>
</dbReference>
<dbReference type="OrthoDB" id="4174719at2"/>
<dbReference type="GO" id="GO:0005737">
    <property type="term" value="C:cytoplasm"/>
    <property type="evidence" value="ECO:0007669"/>
    <property type="project" value="TreeGrafter"/>
</dbReference>
<keyword evidence="6" id="KW-1185">Reference proteome</keyword>
<organism evidence="5 6">
    <name type="scientific">Salinimicrobium sediminis</name>
    <dbReference type="NCBI Taxonomy" id="1343891"/>
    <lineage>
        <taxon>Bacteria</taxon>
        <taxon>Pseudomonadati</taxon>
        <taxon>Bacteroidota</taxon>
        <taxon>Flavobacteriia</taxon>
        <taxon>Flavobacteriales</taxon>
        <taxon>Flavobacteriaceae</taxon>
        <taxon>Salinimicrobium</taxon>
    </lineage>
</organism>
<dbReference type="InterPro" id="IPR002579">
    <property type="entry name" value="Met_Sox_Rdtase_MsrB_dom"/>
</dbReference>
<gene>
    <name evidence="5" type="ORF">SAMN06296241_2824</name>
</gene>
<name>A0A285X7F1_9FLAO</name>
<dbReference type="InterPro" id="IPR011057">
    <property type="entry name" value="Mss4-like_sf"/>
</dbReference>
<proteinExistence type="predicted"/>
<dbReference type="PROSITE" id="PS51257">
    <property type="entry name" value="PROKAR_LIPOPROTEIN"/>
    <property type="match status" value="1"/>
</dbReference>
<evidence type="ECO:0000256" key="1">
    <source>
        <dbReference type="ARBA" id="ARBA00012499"/>
    </source>
</evidence>
<sequence>MRRILLAIFSILVLSCEGKAQDSKKAKTYPVSKTEAEWKAELSPAQFQVLRKKGTERAFSSKLNKIEEPGTFVCAACGNELYETKHKFDSGTGWPSFDRPISEKNVDYRPDRTGGYPATEVVCAQCGGHLGHVFNDGPKATTGKRHCINGVAMEFIPKAD</sequence>
<protein>
    <recommendedName>
        <fullName evidence="1">peptide-methionine (R)-S-oxide reductase</fullName>
        <ecNumber evidence="1">1.8.4.12</ecNumber>
    </recommendedName>
</protein>